<evidence type="ECO:0000256" key="4">
    <source>
        <dbReference type="ARBA" id="ARBA00022840"/>
    </source>
</evidence>
<keyword evidence="1 10" id="KW-0547">Nucleotide-binding</keyword>
<dbReference type="Pfam" id="PF00580">
    <property type="entry name" value="UvrD-helicase"/>
    <property type="match status" value="1"/>
</dbReference>
<evidence type="ECO:0000256" key="1">
    <source>
        <dbReference type="ARBA" id="ARBA00022741"/>
    </source>
</evidence>
<dbReference type="EC" id="5.6.2.4" evidence="7"/>
<organism evidence="12 13">
    <name type="scientific">Rubripirellula tenax</name>
    <dbReference type="NCBI Taxonomy" id="2528015"/>
    <lineage>
        <taxon>Bacteria</taxon>
        <taxon>Pseudomonadati</taxon>
        <taxon>Planctomycetota</taxon>
        <taxon>Planctomycetia</taxon>
        <taxon>Pirellulales</taxon>
        <taxon>Pirellulaceae</taxon>
        <taxon>Rubripirellula</taxon>
    </lineage>
</organism>
<dbReference type="RefSeq" id="WP_146459605.1">
    <property type="nucleotide sequence ID" value="NZ_SJPW01000005.1"/>
</dbReference>
<dbReference type="SUPFAM" id="SSF52540">
    <property type="entry name" value="P-loop containing nucleoside triphosphate hydrolases"/>
    <property type="match status" value="1"/>
</dbReference>
<keyword evidence="3 10" id="KW-0347">Helicase</keyword>
<evidence type="ECO:0000256" key="3">
    <source>
        <dbReference type="ARBA" id="ARBA00022806"/>
    </source>
</evidence>
<dbReference type="EMBL" id="SJPW01000005">
    <property type="protein sequence ID" value="TWU50937.1"/>
    <property type="molecule type" value="Genomic_DNA"/>
</dbReference>
<dbReference type="InterPro" id="IPR027417">
    <property type="entry name" value="P-loop_NTPase"/>
</dbReference>
<keyword evidence="2 10" id="KW-0378">Hydrolase</keyword>
<evidence type="ECO:0000256" key="8">
    <source>
        <dbReference type="ARBA" id="ARBA00034923"/>
    </source>
</evidence>
<dbReference type="AlphaFoldDB" id="A0A5C6ES63"/>
<comment type="catalytic activity">
    <reaction evidence="6">
        <text>Couples ATP hydrolysis with the unwinding of duplex DNA by translocating in the 3'-5' direction.</text>
        <dbReference type="EC" id="5.6.2.4"/>
    </reaction>
</comment>
<protein>
    <recommendedName>
        <fullName evidence="7">DNA 3'-5' helicase</fullName>
        <ecNumber evidence="7">5.6.2.4</ecNumber>
    </recommendedName>
    <alternativeName>
        <fullName evidence="8">DNA 3'-5' helicase II</fullName>
    </alternativeName>
</protein>
<keyword evidence="4 10" id="KW-0067">ATP-binding</keyword>
<dbReference type="Pfam" id="PF13361">
    <property type="entry name" value="UvrD_C"/>
    <property type="match status" value="1"/>
</dbReference>
<dbReference type="OrthoDB" id="9810135at2"/>
<dbReference type="GO" id="GO:0043138">
    <property type="term" value="F:3'-5' DNA helicase activity"/>
    <property type="evidence" value="ECO:0007669"/>
    <property type="project" value="UniProtKB-EC"/>
</dbReference>
<evidence type="ECO:0000256" key="9">
    <source>
        <dbReference type="ARBA" id="ARBA00048988"/>
    </source>
</evidence>
<name>A0A5C6ES63_9BACT</name>
<feature type="binding site" evidence="10">
    <location>
        <begin position="25"/>
        <end position="32"/>
    </location>
    <ligand>
        <name>ATP</name>
        <dbReference type="ChEBI" id="CHEBI:30616"/>
    </ligand>
</feature>
<dbReference type="GO" id="GO:0016887">
    <property type="term" value="F:ATP hydrolysis activity"/>
    <property type="evidence" value="ECO:0007669"/>
    <property type="project" value="RHEA"/>
</dbReference>
<gene>
    <name evidence="12" type="primary">addA</name>
    <name evidence="12" type="ORF">Poly51_42300</name>
</gene>
<dbReference type="Proteomes" id="UP000318288">
    <property type="component" value="Unassembled WGS sequence"/>
</dbReference>
<dbReference type="PANTHER" id="PTHR11070">
    <property type="entry name" value="UVRD / RECB / PCRA DNA HELICASE FAMILY MEMBER"/>
    <property type="match status" value="1"/>
</dbReference>
<dbReference type="GO" id="GO:0000725">
    <property type="term" value="P:recombinational repair"/>
    <property type="evidence" value="ECO:0007669"/>
    <property type="project" value="TreeGrafter"/>
</dbReference>
<comment type="catalytic activity">
    <reaction evidence="9">
        <text>ATP + H2O = ADP + phosphate + H(+)</text>
        <dbReference type="Rhea" id="RHEA:13065"/>
        <dbReference type="ChEBI" id="CHEBI:15377"/>
        <dbReference type="ChEBI" id="CHEBI:15378"/>
        <dbReference type="ChEBI" id="CHEBI:30616"/>
        <dbReference type="ChEBI" id="CHEBI:43474"/>
        <dbReference type="ChEBI" id="CHEBI:456216"/>
        <dbReference type="EC" id="5.6.2.4"/>
    </reaction>
</comment>
<dbReference type="Gene3D" id="3.40.50.300">
    <property type="entry name" value="P-loop containing nucleotide triphosphate hydrolases"/>
    <property type="match status" value="3"/>
</dbReference>
<dbReference type="PROSITE" id="PS51198">
    <property type="entry name" value="UVRD_HELICASE_ATP_BIND"/>
    <property type="match status" value="1"/>
</dbReference>
<accession>A0A5C6ES63</accession>
<evidence type="ECO:0000256" key="7">
    <source>
        <dbReference type="ARBA" id="ARBA00034808"/>
    </source>
</evidence>
<proteinExistence type="predicted"/>
<dbReference type="PANTHER" id="PTHR11070:SF2">
    <property type="entry name" value="ATP-DEPENDENT DNA HELICASE SRS2"/>
    <property type="match status" value="1"/>
</dbReference>
<dbReference type="InterPro" id="IPR014017">
    <property type="entry name" value="DNA_helicase_UvrD-like_C"/>
</dbReference>
<dbReference type="GO" id="GO:0003677">
    <property type="term" value="F:DNA binding"/>
    <property type="evidence" value="ECO:0007669"/>
    <property type="project" value="InterPro"/>
</dbReference>
<feature type="domain" description="UvrD-like helicase ATP-binding" evidence="11">
    <location>
        <begin position="4"/>
        <end position="452"/>
    </location>
</feature>
<dbReference type="GO" id="GO:0005829">
    <property type="term" value="C:cytosol"/>
    <property type="evidence" value="ECO:0007669"/>
    <property type="project" value="TreeGrafter"/>
</dbReference>
<comment type="caution">
    <text evidence="12">The sequence shown here is derived from an EMBL/GenBank/DDBJ whole genome shotgun (WGS) entry which is preliminary data.</text>
</comment>
<evidence type="ECO:0000313" key="12">
    <source>
        <dbReference type="EMBL" id="TWU50937.1"/>
    </source>
</evidence>
<evidence type="ECO:0000259" key="11">
    <source>
        <dbReference type="PROSITE" id="PS51198"/>
    </source>
</evidence>
<evidence type="ECO:0000256" key="6">
    <source>
        <dbReference type="ARBA" id="ARBA00034617"/>
    </source>
</evidence>
<dbReference type="GO" id="GO:0033202">
    <property type="term" value="C:DNA helicase complex"/>
    <property type="evidence" value="ECO:0007669"/>
    <property type="project" value="TreeGrafter"/>
</dbReference>
<sequence length="864" mass="95202">MNVKPNPSSSGSTGDGSLLPTLVRASAGTGKTYRLTARLLRILLQGASPETILATTFTRKAAGEILERVLLSLAQAADEDDPEALESLRNQVGIPTLPRSVCLQLIDTLLRNIHRLRICTLDSLFSQLARSFPFELGLPPAWRLTDEIEESWLRERAVDSVIATLDRGEMTALLAMLGKGDIKRSISRELLQVVDAAYGIQRLCIDEVWKQLKVPTQPESADITRAAGIMRMAMPKQKRLLTKLESFAEKLELRDFDSLMDDTLVANIGAARRSGGEVLYYRAPFPDGVDEAFDVVYAAAKTKVLSLLNSQNEATGTVIGAYDFHINQLKQSARAVGFEDVAIRLAAEFSRLDPQSLAVRMDGAVDHLLLDEFQDTSPVQWNVLRPFAMRCATVGTGQGDSERAVPKSFFCVGDTKQAIYGWRGGVAEIFEAVADEVPGITEEEQNKSFRSSPVVVEAVNQTFRNLIRHPVCDAADSNDPTDKSMYEATAVRNFARRFPVHSTAKSDLPGHVRLETCRIVEGGDSAARQLACFEDAARIAAEIHAADPRRSIGILTRTNRGVAQLIFMLERMKVEVSQEGGNPLTDSAAVETVLSAIMMADHPGDGRWAFHLSQTPLVEIPGFGPEFVRSMCEDRGIAETVEFLSGKLAPLCDGRETLRLKQLTALALGYETNPAARLRDFVRLVREKRVERPQSAAVRVMTVHQSKGLEFDAVILPELDGALTRTRSGCVPDIENPGDAPRGLSRYLGSKSWHYLPLNWQRAFGMQAEGAMTEAMCLLYVAMTRARQSLRMVIQPASKAAFENRTSSSLIFHALESDQDPTTGQTVLYESGTPTWMNRGERISDDHHDAQVSVETVSIRFRES</sequence>
<reference evidence="12 13" key="1">
    <citation type="submission" date="2019-02" db="EMBL/GenBank/DDBJ databases">
        <title>Deep-cultivation of Planctomycetes and their phenomic and genomic characterization uncovers novel biology.</title>
        <authorList>
            <person name="Wiegand S."/>
            <person name="Jogler M."/>
            <person name="Boedeker C."/>
            <person name="Pinto D."/>
            <person name="Vollmers J."/>
            <person name="Rivas-Marin E."/>
            <person name="Kohn T."/>
            <person name="Peeters S.H."/>
            <person name="Heuer A."/>
            <person name="Rast P."/>
            <person name="Oberbeckmann S."/>
            <person name="Bunk B."/>
            <person name="Jeske O."/>
            <person name="Meyerdierks A."/>
            <person name="Storesund J.E."/>
            <person name="Kallscheuer N."/>
            <person name="Luecker S."/>
            <person name="Lage O.M."/>
            <person name="Pohl T."/>
            <person name="Merkel B.J."/>
            <person name="Hornburger P."/>
            <person name="Mueller R.-W."/>
            <person name="Bruemmer F."/>
            <person name="Labrenz M."/>
            <person name="Spormann A.M."/>
            <person name="Op Den Camp H."/>
            <person name="Overmann J."/>
            <person name="Amann R."/>
            <person name="Jetten M.S.M."/>
            <person name="Mascher T."/>
            <person name="Medema M.H."/>
            <person name="Devos D.P."/>
            <person name="Kaster A.-K."/>
            <person name="Ovreas L."/>
            <person name="Rohde M."/>
            <person name="Galperin M.Y."/>
            <person name="Jogler C."/>
        </authorList>
    </citation>
    <scope>NUCLEOTIDE SEQUENCE [LARGE SCALE GENOMIC DNA]</scope>
    <source>
        <strain evidence="12 13">Poly51</strain>
    </source>
</reference>
<keyword evidence="5" id="KW-0413">Isomerase</keyword>
<keyword evidence="13" id="KW-1185">Reference proteome</keyword>
<dbReference type="InterPro" id="IPR014016">
    <property type="entry name" value="UvrD-like_ATP-bd"/>
</dbReference>
<evidence type="ECO:0000256" key="2">
    <source>
        <dbReference type="ARBA" id="ARBA00022801"/>
    </source>
</evidence>
<dbReference type="InterPro" id="IPR000212">
    <property type="entry name" value="DNA_helicase_UvrD/REP"/>
</dbReference>
<evidence type="ECO:0000256" key="10">
    <source>
        <dbReference type="PROSITE-ProRule" id="PRU00560"/>
    </source>
</evidence>
<dbReference type="GO" id="GO:0005524">
    <property type="term" value="F:ATP binding"/>
    <property type="evidence" value="ECO:0007669"/>
    <property type="project" value="UniProtKB-UniRule"/>
</dbReference>
<evidence type="ECO:0000313" key="13">
    <source>
        <dbReference type="Proteomes" id="UP000318288"/>
    </source>
</evidence>
<evidence type="ECO:0000256" key="5">
    <source>
        <dbReference type="ARBA" id="ARBA00023235"/>
    </source>
</evidence>